<dbReference type="EMBL" id="SWBQ01000003">
    <property type="protein sequence ID" value="TKC06054.1"/>
    <property type="molecule type" value="Genomic_DNA"/>
</dbReference>
<name>A0A4U1CH26_9SPHI</name>
<evidence type="ECO:0000256" key="1">
    <source>
        <dbReference type="SAM" id="SignalP"/>
    </source>
</evidence>
<keyword evidence="1" id="KW-0732">Signal</keyword>
<comment type="caution">
    <text evidence="2">The sequence shown here is derived from an EMBL/GenBank/DDBJ whole genome shotgun (WGS) entry which is preliminary data.</text>
</comment>
<reference evidence="2 3" key="1">
    <citation type="submission" date="2019-04" db="EMBL/GenBank/DDBJ databases">
        <title>Pedobacter sp. RP-3-15 sp. nov., isolated from Arctic soil.</title>
        <authorList>
            <person name="Dahal R.H."/>
            <person name="Kim D.-U."/>
        </authorList>
    </citation>
    <scope>NUCLEOTIDE SEQUENCE [LARGE SCALE GENOMIC DNA]</scope>
    <source>
        <strain evidence="2 3">RP-3-15</strain>
    </source>
</reference>
<keyword evidence="3" id="KW-1185">Reference proteome</keyword>
<gene>
    <name evidence="2" type="ORF">FA047_12025</name>
</gene>
<dbReference type="OrthoDB" id="835191at2"/>
<dbReference type="AlphaFoldDB" id="A0A4U1CH26"/>
<sequence length="275" mass="30547">MRLFAFCIFFLSALTLSAQTDSIKKINVTVAAMYSSNASYYGQTTAEKLPYVLANATVRFPVGLYLSAGSYKLLNIGSGLSETDLGIGFEHDFSERLSADIGYTKSFFPANSPLLQAANDNNLDLSVSWQWPWFKSKLEMNYAFGSENDVFLGFENSRSIELGRLFNEKDALSIEPTIEIVAGTQHFFNTYQQQKVKNNNGNGKGNSNGNGNVVTITEAATSFNLLSYNFKLPLYYSRANYMAELSYQFSVLGAGTITEAKRSQSFVGLGFYYQF</sequence>
<evidence type="ECO:0000313" key="3">
    <source>
        <dbReference type="Proteomes" id="UP000307244"/>
    </source>
</evidence>
<feature type="signal peptide" evidence="1">
    <location>
        <begin position="1"/>
        <end position="18"/>
    </location>
</feature>
<evidence type="ECO:0000313" key="2">
    <source>
        <dbReference type="EMBL" id="TKC06054.1"/>
    </source>
</evidence>
<dbReference type="RefSeq" id="WP_136836314.1">
    <property type="nucleotide sequence ID" value="NZ_SWBQ01000003.1"/>
</dbReference>
<feature type="chain" id="PRO_5020308885" description="MipA/OmpV family protein" evidence="1">
    <location>
        <begin position="19"/>
        <end position="275"/>
    </location>
</feature>
<proteinExistence type="predicted"/>
<dbReference type="Proteomes" id="UP000307244">
    <property type="component" value="Unassembled WGS sequence"/>
</dbReference>
<protein>
    <recommendedName>
        <fullName evidence="4">MipA/OmpV family protein</fullName>
    </recommendedName>
</protein>
<accession>A0A4U1CH26</accession>
<evidence type="ECO:0008006" key="4">
    <source>
        <dbReference type="Google" id="ProtNLM"/>
    </source>
</evidence>
<organism evidence="2 3">
    <name type="scientific">Pedobacter frigoris</name>
    <dbReference type="NCBI Taxonomy" id="2571272"/>
    <lineage>
        <taxon>Bacteria</taxon>
        <taxon>Pseudomonadati</taxon>
        <taxon>Bacteroidota</taxon>
        <taxon>Sphingobacteriia</taxon>
        <taxon>Sphingobacteriales</taxon>
        <taxon>Sphingobacteriaceae</taxon>
        <taxon>Pedobacter</taxon>
    </lineage>
</organism>